<evidence type="ECO:0000313" key="4">
    <source>
        <dbReference type="Proteomes" id="UP001595279"/>
    </source>
</evidence>
<dbReference type="Gene3D" id="3.40.250.10">
    <property type="entry name" value="Rhodanese-like domain"/>
    <property type="match status" value="1"/>
</dbReference>
<dbReference type="PROSITE" id="PS50206">
    <property type="entry name" value="RHODANESE_3"/>
    <property type="match status" value="1"/>
</dbReference>
<name>A0ABV7CYG5_9BACI</name>
<dbReference type="PANTHER" id="PTHR30401:SF0">
    <property type="entry name" value="TRNA 2-SELENOURIDINE SYNTHASE"/>
    <property type="match status" value="1"/>
</dbReference>
<dbReference type="SMART" id="SM00450">
    <property type="entry name" value="RHOD"/>
    <property type="match status" value="1"/>
</dbReference>
<proteinExistence type="predicted"/>
<dbReference type="PANTHER" id="PTHR30401">
    <property type="entry name" value="TRNA 2-SELENOURIDINE SYNTHASE"/>
    <property type="match status" value="1"/>
</dbReference>
<dbReference type="InterPro" id="IPR001763">
    <property type="entry name" value="Rhodanese-like_dom"/>
</dbReference>
<dbReference type="InterPro" id="IPR058840">
    <property type="entry name" value="AAA_SelU"/>
</dbReference>
<dbReference type="GO" id="GO:0016740">
    <property type="term" value="F:transferase activity"/>
    <property type="evidence" value="ECO:0007669"/>
    <property type="project" value="UniProtKB-KW"/>
</dbReference>
<dbReference type="NCBIfam" id="NF008752">
    <property type="entry name" value="PRK11784.1-4"/>
    <property type="match status" value="1"/>
</dbReference>
<evidence type="ECO:0000256" key="1">
    <source>
        <dbReference type="ARBA" id="ARBA00023266"/>
    </source>
</evidence>
<keyword evidence="4" id="KW-1185">Reference proteome</keyword>
<dbReference type="EMBL" id="JBHRSA010000047">
    <property type="protein sequence ID" value="MFC3041278.1"/>
    <property type="molecule type" value="Genomic_DNA"/>
</dbReference>
<comment type="caution">
    <text evidence="3">The sequence shown here is derived from an EMBL/GenBank/DDBJ whole genome shotgun (WGS) entry which is preliminary data.</text>
</comment>
<evidence type="ECO:0000313" key="3">
    <source>
        <dbReference type="EMBL" id="MFC3041278.1"/>
    </source>
</evidence>
<dbReference type="SUPFAM" id="SSF52821">
    <property type="entry name" value="Rhodanese/Cell cycle control phosphatase"/>
    <property type="match status" value="1"/>
</dbReference>
<gene>
    <name evidence="3" type="primary">mnmH</name>
    <name evidence="3" type="ORF">ACFOGI_13600</name>
</gene>
<dbReference type="Gene3D" id="3.40.50.300">
    <property type="entry name" value="P-loop containing nucleotide triphosphate hydrolases"/>
    <property type="match status" value="1"/>
</dbReference>
<reference evidence="4" key="1">
    <citation type="journal article" date="2019" name="Int. J. Syst. Evol. Microbiol.">
        <title>The Global Catalogue of Microorganisms (GCM) 10K type strain sequencing project: providing services to taxonomists for standard genome sequencing and annotation.</title>
        <authorList>
            <consortium name="The Broad Institute Genomics Platform"/>
            <consortium name="The Broad Institute Genome Sequencing Center for Infectious Disease"/>
            <person name="Wu L."/>
            <person name="Ma J."/>
        </authorList>
    </citation>
    <scope>NUCLEOTIDE SEQUENCE [LARGE SCALE GENOMIC DNA]</scope>
    <source>
        <strain evidence="4">KCTC 13128</strain>
    </source>
</reference>
<organism evidence="3 4">
    <name type="scientific">Virgibacillus xinjiangensis</name>
    <dbReference type="NCBI Taxonomy" id="393090"/>
    <lineage>
        <taxon>Bacteria</taxon>
        <taxon>Bacillati</taxon>
        <taxon>Bacillota</taxon>
        <taxon>Bacilli</taxon>
        <taxon>Bacillales</taxon>
        <taxon>Bacillaceae</taxon>
        <taxon>Virgibacillus</taxon>
    </lineage>
</organism>
<protein>
    <submittedName>
        <fullName evidence="3">tRNA 2-selenouridine(34) synthase MnmH</fullName>
        <ecNumber evidence="3">2.5.1.-</ecNumber>
    </submittedName>
</protein>
<sequence length="349" mass="39907">MMEDISIDELLALKDRGELTIIDVRSPSEYKDATIPGSLNIPFFSDEERAEVGTLYKQVSQQAAKERGLEIASAKLPAFVREFSGIRGKKAVFCWRGGMRSRTSATVLDLMGIKALRLDGGYRAYRNWVIEKLDSMEIKQDAFVLNGHTGTGKTAILHKLRDEGFPVIDLERMSNHRGSIFGQIGLEPYNQKTFDSLLVEELQKFENSSNLLFEGESRRIGKVMLPDFLMEKKEQAIQLFIYMPMEERVTNLLEDYQPWEHQQECLEAFNRIKKRIHTPAAKQIEEDLQAENYSSAIRLLLEYYYDPLYEKSTGGYPESQRVTLEVKNIKEGVEAVRDYIAGRITPVGS</sequence>
<accession>A0ABV7CYG5</accession>
<feature type="domain" description="Rhodanese" evidence="2">
    <location>
        <begin position="15"/>
        <end position="131"/>
    </location>
</feature>
<dbReference type="NCBIfam" id="NF008750">
    <property type="entry name" value="PRK11784.1-2"/>
    <property type="match status" value="1"/>
</dbReference>
<dbReference type="Pfam" id="PF26341">
    <property type="entry name" value="AAA_SelU"/>
    <property type="match status" value="1"/>
</dbReference>
<evidence type="ECO:0000259" key="2">
    <source>
        <dbReference type="PROSITE" id="PS50206"/>
    </source>
</evidence>
<keyword evidence="3" id="KW-0808">Transferase</keyword>
<dbReference type="InterPro" id="IPR027417">
    <property type="entry name" value="P-loop_NTPase"/>
</dbReference>
<dbReference type="InterPro" id="IPR017582">
    <property type="entry name" value="SelU"/>
</dbReference>
<dbReference type="InterPro" id="IPR036873">
    <property type="entry name" value="Rhodanese-like_dom_sf"/>
</dbReference>
<dbReference type="NCBIfam" id="TIGR03167">
    <property type="entry name" value="tRNA_sel_U_synt"/>
    <property type="match status" value="1"/>
</dbReference>
<dbReference type="SUPFAM" id="SSF52540">
    <property type="entry name" value="P-loop containing nucleoside triphosphate hydrolases"/>
    <property type="match status" value="1"/>
</dbReference>
<keyword evidence="1" id="KW-0711">Selenium</keyword>
<dbReference type="EC" id="2.5.1.-" evidence="3"/>
<dbReference type="RefSeq" id="WP_390273627.1">
    <property type="nucleotide sequence ID" value="NZ_JBHRSA010000047.1"/>
</dbReference>
<dbReference type="Proteomes" id="UP001595279">
    <property type="component" value="Unassembled WGS sequence"/>
</dbReference>
<dbReference type="Pfam" id="PF00581">
    <property type="entry name" value="Rhodanese"/>
    <property type="match status" value="1"/>
</dbReference>